<keyword evidence="9" id="KW-1133">Transmembrane helix</keyword>
<evidence type="ECO:0000256" key="2">
    <source>
        <dbReference type="ARBA" id="ARBA00001941"/>
    </source>
</evidence>
<evidence type="ECO:0000313" key="15">
    <source>
        <dbReference type="Proteomes" id="UP000555546"/>
    </source>
</evidence>
<keyword evidence="6" id="KW-0479">Metal-binding</keyword>
<gene>
    <name evidence="14" type="ORF">FHS76_000379</name>
</gene>
<sequence length="342" mass="38148">MMVMKKLLLVLLYACLAGAASAQTDVLPVVCTTHGVNVVEGLRKDNPAIWRELRREADAIPNHMGLIWKIEKEDIEPSYLFGTIHLTDPRVLKLPKEVGNAYRAANTVVIETTDILDPGVFLRLKLEQPDLLLFTDGSTLKSHIPEDRRKEIEAKLAQQGIVLDAVAKMKPWVLTNLLTLPKCERERTNDGEKSLDERLARDAQAEGRNVRGLESAAEQLTAMNRMPLDFHIRNLIATVEYGDRIEDAMETMTALYLDGEVGMIMPALRKIVPDDLSDADYSLFLKHLVIDRNHVMADRAAPLIDRGSAFVAIGAMHLPGKEGVVELLRDKGYHITPVPPLD</sequence>
<evidence type="ECO:0000256" key="3">
    <source>
        <dbReference type="ARBA" id="ARBA00004479"/>
    </source>
</evidence>
<dbReference type="GO" id="GO:0016020">
    <property type="term" value="C:membrane"/>
    <property type="evidence" value="ECO:0007669"/>
    <property type="project" value="UniProtKB-SubCell"/>
</dbReference>
<protein>
    <recommendedName>
        <fullName evidence="16">GumN family protein</fullName>
    </recommendedName>
</protein>
<keyword evidence="7 13" id="KW-0732">Signal</keyword>
<evidence type="ECO:0008006" key="16">
    <source>
        <dbReference type="Google" id="ProtNLM"/>
    </source>
</evidence>
<dbReference type="EMBL" id="JACIJG010000001">
    <property type="protein sequence ID" value="MBB5700541.1"/>
    <property type="molecule type" value="Genomic_DNA"/>
</dbReference>
<keyword evidence="8" id="KW-0378">Hydrolase</keyword>
<dbReference type="Pfam" id="PF01963">
    <property type="entry name" value="TraB_PrgY_gumN"/>
    <property type="match status" value="1"/>
</dbReference>
<comment type="caution">
    <text evidence="14">The sequence shown here is derived from an EMBL/GenBank/DDBJ whole genome shotgun (WGS) entry which is preliminary data.</text>
</comment>
<feature type="chain" id="PRO_5031517190" description="GumN family protein" evidence="13">
    <location>
        <begin position="23"/>
        <end position="342"/>
    </location>
</feature>
<dbReference type="CDD" id="cd14789">
    <property type="entry name" value="Tiki"/>
    <property type="match status" value="1"/>
</dbReference>
<dbReference type="InterPro" id="IPR002816">
    <property type="entry name" value="TraB/PrgY/GumN_fam"/>
</dbReference>
<keyword evidence="4" id="KW-0645">Protease</keyword>
<dbReference type="InterPro" id="IPR040230">
    <property type="entry name" value="TIKI1/2-like"/>
</dbReference>
<evidence type="ECO:0000256" key="9">
    <source>
        <dbReference type="ARBA" id="ARBA00022989"/>
    </source>
</evidence>
<keyword evidence="15" id="KW-1185">Reference proteome</keyword>
<dbReference type="GO" id="GO:0030178">
    <property type="term" value="P:negative regulation of Wnt signaling pathway"/>
    <property type="evidence" value="ECO:0007669"/>
    <property type="project" value="InterPro"/>
</dbReference>
<keyword evidence="12" id="KW-0325">Glycoprotein</keyword>
<evidence type="ECO:0000256" key="1">
    <source>
        <dbReference type="ARBA" id="ARBA00001936"/>
    </source>
</evidence>
<evidence type="ECO:0000256" key="11">
    <source>
        <dbReference type="ARBA" id="ARBA00023136"/>
    </source>
</evidence>
<dbReference type="PANTHER" id="PTHR31120">
    <property type="entry name" value="METALLOPROTEASE TIKI"/>
    <property type="match status" value="1"/>
</dbReference>
<evidence type="ECO:0000256" key="13">
    <source>
        <dbReference type="SAM" id="SignalP"/>
    </source>
</evidence>
<keyword evidence="5" id="KW-0812">Transmembrane</keyword>
<dbReference type="PANTHER" id="PTHR31120:SF6">
    <property type="entry name" value="METALLOPROTEASE TIKI HOMOLOG"/>
    <property type="match status" value="1"/>
</dbReference>
<feature type="signal peptide" evidence="13">
    <location>
        <begin position="1"/>
        <end position="22"/>
    </location>
</feature>
<comment type="subcellular location">
    <subcellularLocation>
        <location evidence="3">Membrane</location>
        <topology evidence="3">Single-pass type I membrane protein</topology>
    </subcellularLocation>
</comment>
<evidence type="ECO:0000256" key="5">
    <source>
        <dbReference type="ARBA" id="ARBA00022692"/>
    </source>
</evidence>
<accession>A0A7W9AU21</accession>
<keyword evidence="10" id="KW-0482">Metalloprotease</keyword>
<dbReference type="GO" id="GO:0006508">
    <property type="term" value="P:proteolysis"/>
    <property type="evidence" value="ECO:0007669"/>
    <property type="project" value="UniProtKB-KW"/>
</dbReference>
<reference evidence="14 15" key="1">
    <citation type="submission" date="2020-08" db="EMBL/GenBank/DDBJ databases">
        <title>Genomic Encyclopedia of Type Strains, Phase IV (KMG-IV): sequencing the most valuable type-strain genomes for metagenomic binning, comparative biology and taxonomic classification.</title>
        <authorList>
            <person name="Goeker M."/>
        </authorList>
    </citation>
    <scope>NUCLEOTIDE SEQUENCE [LARGE SCALE GENOMIC DNA]</scope>
    <source>
        <strain evidence="14 15">DSM 26944</strain>
    </source>
</reference>
<proteinExistence type="predicted"/>
<evidence type="ECO:0000256" key="4">
    <source>
        <dbReference type="ARBA" id="ARBA00022670"/>
    </source>
</evidence>
<comment type="cofactor">
    <cofactor evidence="2">
        <name>Co(2+)</name>
        <dbReference type="ChEBI" id="CHEBI:48828"/>
    </cofactor>
</comment>
<name>A0A7W9AU21_9HYPH</name>
<evidence type="ECO:0000256" key="6">
    <source>
        <dbReference type="ARBA" id="ARBA00022723"/>
    </source>
</evidence>
<dbReference type="Proteomes" id="UP000555546">
    <property type="component" value="Unassembled WGS sequence"/>
</dbReference>
<keyword evidence="11" id="KW-0472">Membrane</keyword>
<dbReference type="AlphaFoldDB" id="A0A7W9AU21"/>
<comment type="cofactor">
    <cofactor evidence="1">
        <name>Mn(2+)</name>
        <dbReference type="ChEBI" id="CHEBI:29035"/>
    </cofactor>
</comment>
<evidence type="ECO:0000313" key="14">
    <source>
        <dbReference type="EMBL" id="MBB5700541.1"/>
    </source>
</evidence>
<evidence type="ECO:0000256" key="12">
    <source>
        <dbReference type="ARBA" id="ARBA00023180"/>
    </source>
</evidence>
<organism evidence="14 15">
    <name type="scientific">Brucella daejeonensis</name>
    <dbReference type="NCBI Taxonomy" id="659015"/>
    <lineage>
        <taxon>Bacteria</taxon>
        <taxon>Pseudomonadati</taxon>
        <taxon>Pseudomonadota</taxon>
        <taxon>Alphaproteobacteria</taxon>
        <taxon>Hyphomicrobiales</taxon>
        <taxon>Brucellaceae</taxon>
        <taxon>Brucella/Ochrobactrum group</taxon>
        <taxon>Brucella</taxon>
    </lineage>
</organism>
<evidence type="ECO:0000256" key="8">
    <source>
        <dbReference type="ARBA" id="ARBA00022801"/>
    </source>
</evidence>
<evidence type="ECO:0000256" key="7">
    <source>
        <dbReference type="ARBA" id="ARBA00022729"/>
    </source>
</evidence>
<dbReference type="GO" id="GO:0046872">
    <property type="term" value="F:metal ion binding"/>
    <property type="evidence" value="ECO:0007669"/>
    <property type="project" value="UniProtKB-KW"/>
</dbReference>
<evidence type="ECO:0000256" key="10">
    <source>
        <dbReference type="ARBA" id="ARBA00023049"/>
    </source>
</evidence>
<dbReference type="GO" id="GO:0004222">
    <property type="term" value="F:metalloendopeptidase activity"/>
    <property type="evidence" value="ECO:0007669"/>
    <property type="project" value="TreeGrafter"/>
</dbReference>